<evidence type="ECO:0000256" key="1">
    <source>
        <dbReference type="SAM" id="SignalP"/>
    </source>
</evidence>
<sequence length="210" mass="22929">MAVPTFPMRKTKLACLIVALALFATQSLAVTRDEAMSLIAQINAKWAEVPAAQEHYKPAPAGWHQVAENSVPVTLSFPCAPQLLGSSNQSGADAFQYGCAKDGLIYGFVLLQRHADYSDEIAKAFLAGQETSISGHFQGGAQNASIHPLHRVSYEGAWGRQEIYSSKNLSMETRVLIRKNLAVELVVRSSSDMPQDAAETFFNSLRFKEP</sequence>
<evidence type="ECO:0000313" key="3">
    <source>
        <dbReference type="Proteomes" id="UP001156627"/>
    </source>
</evidence>
<comment type="caution">
    <text evidence="2">The sequence shown here is derived from an EMBL/GenBank/DDBJ whole genome shotgun (WGS) entry which is preliminary data.</text>
</comment>
<name>A0ABQ5X5R9_9GAMM</name>
<dbReference type="EMBL" id="BSOA01000002">
    <property type="protein sequence ID" value="GLQ86544.1"/>
    <property type="molecule type" value="Genomic_DNA"/>
</dbReference>
<dbReference type="Proteomes" id="UP001156627">
    <property type="component" value="Unassembled WGS sequence"/>
</dbReference>
<gene>
    <name evidence="2" type="ORF">GCM10007898_01100</name>
</gene>
<evidence type="ECO:0000313" key="2">
    <source>
        <dbReference type="EMBL" id="GLQ86544.1"/>
    </source>
</evidence>
<evidence type="ECO:0008006" key="4">
    <source>
        <dbReference type="Google" id="ProtNLM"/>
    </source>
</evidence>
<dbReference type="RefSeq" id="WP_284329934.1">
    <property type="nucleotide sequence ID" value="NZ_BSOA01000002.1"/>
</dbReference>
<protein>
    <recommendedName>
        <fullName evidence="4">DUF1176 domain-containing protein</fullName>
    </recommendedName>
</protein>
<feature type="chain" id="PRO_5046457492" description="DUF1176 domain-containing protein" evidence="1">
    <location>
        <begin position="30"/>
        <end position="210"/>
    </location>
</feature>
<keyword evidence="3" id="KW-1185">Reference proteome</keyword>
<keyword evidence="1" id="KW-0732">Signal</keyword>
<feature type="signal peptide" evidence="1">
    <location>
        <begin position="1"/>
        <end position="29"/>
    </location>
</feature>
<organism evidence="2 3">
    <name type="scientific">Dyella flagellata</name>
    <dbReference type="NCBI Taxonomy" id="1867833"/>
    <lineage>
        <taxon>Bacteria</taxon>
        <taxon>Pseudomonadati</taxon>
        <taxon>Pseudomonadota</taxon>
        <taxon>Gammaproteobacteria</taxon>
        <taxon>Lysobacterales</taxon>
        <taxon>Rhodanobacteraceae</taxon>
        <taxon>Dyella</taxon>
    </lineage>
</organism>
<proteinExistence type="predicted"/>
<accession>A0ABQ5X5R9</accession>
<reference evidence="3" key="1">
    <citation type="journal article" date="2019" name="Int. J. Syst. Evol. Microbiol.">
        <title>The Global Catalogue of Microorganisms (GCM) 10K type strain sequencing project: providing services to taxonomists for standard genome sequencing and annotation.</title>
        <authorList>
            <consortium name="The Broad Institute Genomics Platform"/>
            <consortium name="The Broad Institute Genome Sequencing Center for Infectious Disease"/>
            <person name="Wu L."/>
            <person name="Ma J."/>
        </authorList>
    </citation>
    <scope>NUCLEOTIDE SEQUENCE [LARGE SCALE GENOMIC DNA]</scope>
    <source>
        <strain evidence="3">NBRC 111981</strain>
    </source>
</reference>